<dbReference type="STRING" id="861298.SAMN04488136_12955"/>
<evidence type="ECO:0000256" key="2">
    <source>
        <dbReference type="SAM" id="SignalP"/>
    </source>
</evidence>
<dbReference type="CDD" id="cd13665">
    <property type="entry name" value="PBP2_TRAP_Dctp3_4"/>
    <property type="match status" value="1"/>
</dbReference>
<dbReference type="RefSeq" id="WP_093277998.1">
    <property type="nucleotide sequence ID" value="NZ_FNDD01000029.1"/>
</dbReference>
<dbReference type="Pfam" id="PF03480">
    <property type="entry name" value="DctP"/>
    <property type="match status" value="1"/>
</dbReference>
<dbReference type="OrthoDB" id="9177965at2"/>
<evidence type="ECO:0000256" key="1">
    <source>
        <dbReference type="ARBA" id="ARBA00022729"/>
    </source>
</evidence>
<dbReference type="EMBL" id="FNDD01000029">
    <property type="protein sequence ID" value="SDH79062.1"/>
    <property type="molecule type" value="Genomic_DNA"/>
</dbReference>
<feature type="signal peptide" evidence="2">
    <location>
        <begin position="1"/>
        <end position="24"/>
    </location>
</feature>
<evidence type="ECO:0000313" key="4">
    <source>
        <dbReference type="Proteomes" id="UP000198854"/>
    </source>
</evidence>
<dbReference type="Gene3D" id="3.40.190.170">
    <property type="entry name" value="Bacterial extracellular solute-binding protein, family 7"/>
    <property type="match status" value="1"/>
</dbReference>
<protein>
    <submittedName>
        <fullName evidence="3">TRAP-type C4-dicarboxylate transport system, substrate-binding protein</fullName>
    </submittedName>
</protein>
<organism evidence="3 4">
    <name type="scientific">Vibrio xiamenensis</name>
    <dbReference type="NCBI Taxonomy" id="861298"/>
    <lineage>
        <taxon>Bacteria</taxon>
        <taxon>Pseudomonadati</taxon>
        <taxon>Pseudomonadota</taxon>
        <taxon>Gammaproteobacteria</taxon>
        <taxon>Vibrionales</taxon>
        <taxon>Vibrionaceae</taxon>
        <taxon>Vibrio</taxon>
    </lineage>
</organism>
<dbReference type="PANTHER" id="PTHR33376:SF15">
    <property type="entry name" value="BLL6794 PROTEIN"/>
    <property type="match status" value="1"/>
</dbReference>
<feature type="chain" id="PRO_5011632325" evidence="2">
    <location>
        <begin position="25"/>
        <end position="344"/>
    </location>
</feature>
<dbReference type="InterPro" id="IPR018389">
    <property type="entry name" value="DctP_fam"/>
</dbReference>
<proteinExistence type="predicted"/>
<reference evidence="3 4" key="1">
    <citation type="submission" date="2016-10" db="EMBL/GenBank/DDBJ databases">
        <authorList>
            <person name="de Groot N.N."/>
        </authorList>
    </citation>
    <scope>NUCLEOTIDE SEQUENCE [LARGE SCALE GENOMIC DNA]</scope>
    <source>
        <strain evidence="3 4">CGMCC 1.10228</strain>
    </source>
</reference>
<dbReference type="InterPro" id="IPR038404">
    <property type="entry name" value="TRAP_DctP_sf"/>
</dbReference>
<sequence>MKKLTALTCACALGAALSTANVNAADLTLRFGHFWPAVSAAQKDIFQAWADQVKADSDGKIKVDIYASSTLAKPPAQYDAVTHRILDVTATVQGYTANRFPLTQIVELPGVVKTAVEGSCVIQTLYDEGLINSEYKDTKPLFLFTHGPGMLHIKGKKVEKPSDLANLRIRRPTSVVASLLEKLQALPVGMPAPSSYQSLQRGVIDGVALPWEGATVFKINELADNHTDIGGLYSLSFIVTMNKDVYNGLAPELKAVIDKNSGMAWSLKSGQSFDQLDAKGLAEAKKMGDNIVTVSADDIATDWQPVLDQVTQEYLDDLEAKGLPAKAVYKRAMELASTSCANPS</sequence>
<gene>
    <name evidence="3" type="ORF">SAMN04488136_12955</name>
</gene>
<dbReference type="GO" id="GO:0055085">
    <property type="term" value="P:transmembrane transport"/>
    <property type="evidence" value="ECO:0007669"/>
    <property type="project" value="InterPro"/>
</dbReference>
<accession>A0A1G8FAC3</accession>
<dbReference type="Proteomes" id="UP000198854">
    <property type="component" value="Unassembled WGS sequence"/>
</dbReference>
<dbReference type="AlphaFoldDB" id="A0A1G8FAC3"/>
<dbReference type="PANTHER" id="PTHR33376">
    <property type="match status" value="1"/>
</dbReference>
<evidence type="ECO:0000313" key="3">
    <source>
        <dbReference type="EMBL" id="SDH79062.1"/>
    </source>
</evidence>
<dbReference type="NCBIfam" id="NF037995">
    <property type="entry name" value="TRAP_S1"/>
    <property type="match status" value="1"/>
</dbReference>
<name>A0A1G8FAC3_9VIBR</name>
<keyword evidence="4" id="KW-1185">Reference proteome</keyword>
<keyword evidence="1 2" id="KW-0732">Signal</keyword>